<dbReference type="SUPFAM" id="SSF48179">
    <property type="entry name" value="6-phosphogluconate dehydrogenase C-terminal domain-like"/>
    <property type="match status" value="1"/>
</dbReference>
<dbReference type="InterPro" id="IPR028939">
    <property type="entry name" value="P5C_Rdtase_cat_N"/>
</dbReference>
<evidence type="ECO:0000259" key="12">
    <source>
        <dbReference type="Pfam" id="PF03807"/>
    </source>
</evidence>
<dbReference type="PANTHER" id="PTHR11645">
    <property type="entry name" value="PYRROLINE-5-CARBOXYLATE REDUCTASE"/>
    <property type="match status" value="1"/>
</dbReference>
<dbReference type="InterPro" id="IPR036291">
    <property type="entry name" value="NAD(P)-bd_dom_sf"/>
</dbReference>
<feature type="domain" description="Pyrroline-5-carboxylate reductase dimerisation" evidence="13">
    <location>
        <begin position="162"/>
        <end position="266"/>
    </location>
</feature>
<dbReference type="NCBIfam" id="TIGR00112">
    <property type="entry name" value="proC"/>
    <property type="match status" value="1"/>
</dbReference>
<dbReference type="GO" id="GO:0055129">
    <property type="term" value="P:L-proline biosynthetic process"/>
    <property type="evidence" value="ECO:0007669"/>
    <property type="project" value="UniProtKB-UniPathway"/>
</dbReference>
<dbReference type="Gene3D" id="3.40.50.720">
    <property type="entry name" value="NAD(P)-binding Rossmann-like Domain"/>
    <property type="match status" value="1"/>
</dbReference>
<dbReference type="Gene3D" id="1.10.3730.10">
    <property type="entry name" value="ProC C-terminal domain-like"/>
    <property type="match status" value="1"/>
</dbReference>
<dbReference type="Pfam" id="PF14748">
    <property type="entry name" value="P5CR_dimer"/>
    <property type="match status" value="1"/>
</dbReference>
<dbReference type="SUPFAM" id="SSF51735">
    <property type="entry name" value="NAD(P)-binding Rossmann-fold domains"/>
    <property type="match status" value="1"/>
</dbReference>
<keyword evidence="4" id="KW-0028">Amino-acid biosynthesis</keyword>
<dbReference type="HAMAP" id="MF_01925">
    <property type="entry name" value="P5C_reductase"/>
    <property type="match status" value="1"/>
</dbReference>
<dbReference type="InterPro" id="IPR000304">
    <property type="entry name" value="Pyrroline-COOH_reductase"/>
</dbReference>
<comment type="subunit">
    <text evidence="7">Homodecamer; composed of 5 homodimers.</text>
</comment>
<protein>
    <recommendedName>
        <fullName evidence="8">Pyrroline-5-carboxylate reductase 3</fullName>
        <ecNumber evidence="3">1.5.1.2</ecNumber>
    </recommendedName>
    <alternativeName>
        <fullName evidence="9">Pyrroline-5-carboxylate reductase-like protein</fullName>
    </alternativeName>
</protein>
<evidence type="ECO:0000256" key="2">
    <source>
        <dbReference type="ARBA" id="ARBA00005525"/>
    </source>
</evidence>
<accession>A0A1A9UKM8</accession>
<dbReference type="GO" id="GO:0004735">
    <property type="term" value="F:pyrroline-5-carboxylate reductase activity"/>
    <property type="evidence" value="ECO:0007669"/>
    <property type="project" value="UniProtKB-EC"/>
</dbReference>
<keyword evidence="15" id="KW-1185">Reference proteome</keyword>
<reference evidence="14" key="1">
    <citation type="submission" date="2020-05" db="UniProtKB">
        <authorList>
            <consortium name="EnsemblMetazoa"/>
        </authorList>
    </citation>
    <scope>IDENTIFICATION</scope>
    <source>
        <strain evidence="14">TTRI</strain>
    </source>
</reference>
<evidence type="ECO:0000256" key="4">
    <source>
        <dbReference type="ARBA" id="ARBA00022650"/>
    </source>
</evidence>
<dbReference type="UniPathway" id="UPA00098">
    <property type="reaction ID" value="UER00361"/>
</dbReference>
<evidence type="ECO:0000256" key="10">
    <source>
        <dbReference type="ARBA" id="ARBA00049975"/>
    </source>
</evidence>
<feature type="binding site" evidence="11">
    <location>
        <begin position="68"/>
        <end position="71"/>
    </location>
    <ligand>
        <name>NADP(+)</name>
        <dbReference type="ChEBI" id="CHEBI:58349"/>
    </ligand>
</feature>
<dbReference type="PIRSF" id="PIRSF000193">
    <property type="entry name" value="Pyrrol-5-carb_rd"/>
    <property type="match status" value="1"/>
</dbReference>
<dbReference type="PANTHER" id="PTHR11645:SF0">
    <property type="entry name" value="PYRROLINE-5-CARBOXYLATE REDUCTASE 3"/>
    <property type="match status" value="1"/>
</dbReference>
<keyword evidence="6" id="KW-0560">Oxidoreductase</keyword>
<evidence type="ECO:0000256" key="3">
    <source>
        <dbReference type="ARBA" id="ARBA00012855"/>
    </source>
</evidence>
<dbReference type="Proteomes" id="UP000078200">
    <property type="component" value="Unassembled WGS sequence"/>
</dbReference>
<comment type="function">
    <text evidence="10">Oxidoreductase that catalyzes the last step in proline biosynthesis, which corresponds to the reduction of pyrroline-5-carboxylate (P5C) to L-proline using NAD(P)H. Proline is synthesized from either glutamate or ornithine; both are converted to P5C, and then to proline via pyrroline-5-carboxylate reductases (PYCRs). PYCR3 is exclusively linked to the biosynthesis of proline from ornithine.</text>
</comment>
<evidence type="ECO:0000256" key="11">
    <source>
        <dbReference type="PIRSR" id="PIRSR000193-1"/>
    </source>
</evidence>
<dbReference type="STRING" id="7395.A0A1A9UKM8"/>
<name>A0A1A9UKM8_GLOAU</name>
<dbReference type="InterPro" id="IPR008927">
    <property type="entry name" value="6-PGluconate_DH-like_C_sf"/>
</dbReference>
<dbReference type="Pfam" id="PF03807">
    <property type="entry name" value="F420_oxidored"/>
    <property type="match status" value="1"/>
</dbReference>
<dbReference type="EC" id="1.5.1.2" evidence="3"/>
<evidence type="ECO:0000256" key="5">
    <source>
        <dbReference type="ARBA" id="ARBA00022857"/>
    </source>
</evidence>
<feature type="binding site" evidence="11">
    <location>
        <position position="55"/>
    </location>
    <ligand>
        <name>NADPH</name>
        <dbReference type="ChEBI" id="CHEBI:57783"/>
    </ligand>
</feature>
<organism evidence="14 15">
    <name type="scientific">Glossina austeni</name>
    <name type="common">Savannah tsetse fly</name>
    <dbReference type="NCBI Taxonomy" id="7395"/>
    <lineage>
        <taxon>Eukaryota</taxon>
        <taxon>Metazoa</taxon>
        <taxon>Ecdysozoa</taxon>
        <taxon>Arthropoda</taxon>
        <taxon>Hexapoda</taxon>
        <taxon>Insecta</taxon>
        <taxon>Pterygota</taxon>
        <taxon>Neoptera</taxon>
        <taxon>Endopterygota</taxon>
        <taxon>Diptera</taxon>
        <taxon>Brachycera</taxon>
        <taxon>Muscomorpha</taxon>
        <taxon>Hippoboscoidea</taxon>
        <taxon>Glossinidae</taxon>
        <taxon>Glossina</taxon>
    </lineage>
</organism>
<keyword evidence="5 11" id="KW-0521">NADP</keyword>
<evidence type="ECO:0000313" key="15">
    <source>
        <dbReference type="Proteomes" id="UP000078200"/>
    </source>
</evidence>
<feature type="domain" description="Pyrroline-5-carboxylate reductase catalytic N-terminal" evidence="12">
    <location>
        <begin position="3"/>
        <end position="98"/>
    </location>
</feature>
<dbReference type="EnsemblMetazoa" id="GAUT007624-RA">
    <property type="protein sequence ID" value="GAUT007624-PA"/>
    <property type="gene ID" value="GAUT007624"/>
</dbReference>
<evidence type="ECO:0000256" key="8">
    <source>
        <dbReference type="ARBA" id="ARBA00039786"/>
    </source>
</evidence>
<proteinExistence type="inferred from homology"/>
<dbReference type="AlphaFoldDB" id="A0A1A9UKM8"/>
<evidence type="ECO:0000256" key="9">
    <source>
        <dbReference type="ARBA" id="ARBA00042532"/>
    </source>
</evidence>
<keyword evidence="4" id="KW-0641">Proline biosynthesis</keyword>
<comment type="pathway">
    <text evidence="1">Amino-acid biosynthesis; L-proline biosynthesis; L-proline from L-glutamate 5-semialdehyde: step 1/1.</text>
</comment>
<dbReference type="InterPro" id="IPR029036">
    <property type="entry name" value="P5CR_dimer"/>
</dbReference>
<evidence type="ECO:0000256" key="1">
    <source>
        <dbReference type="ARBA" id="ARBA00005205"/>
    </source>
</evidence>
<comment type="similarity">
    <text evidence="2">Belongs to the pyrroline-5-carboxylate reductase family.</text>
</comment>
<dbReference type="VEuPathDB" id="VectorBase:GAUT007624"/>
<sequence length="272" mass="30384">MKKLTFIGSGKIAESMILGLISSKYLKENICICSPDEQSRTAISNQYSLKNFKNNTHGMHIGDVIILAVKPNIIPVVCAEIKDIENLSNKIIISVAAGVTIKKICEYIEKKNITVVRAMPNTPVLINQGVTGLYAQKINTNQKEFITELFNKISKTFWLSHEEELNSIIATASSAPAYFFLMMECMQKSAQKMGLDPEYIKELIVQTAKGSAMLAEHFHDKSFQVLKHHVVSKGGTTEAALNVFTQYNFQKIIEKSMKSAANKAKEIEKVYN</sequence>
<evidence type="ECO:0000256" key="6">
    <source>
        <dbReference type="ARBA" id="ARBA00023002"/>
    </source>
</evidence>
<evidence type="ECO:0000256" key="7">
    <source>
        <dbReference type="ARBA" id="ARBA00038523"/>
    </source>
</evidence>
<evidence type="ECO:0000259" key="13">
    <source>
        <dbReference type="Pfam" id="PF14748"/>
    </source>
</evidence>
<evidence type="ECO:0000313" key="14">
    <source>
        <dbReference type="EnsemblMetazoa" id="GAUT007624-PA"/>
    </source>
</evidence>